<evidence type="ECO:0000313" key="9">
    <source>
        <dbReference type="Proteomes" id="UP000028252"/>
    </source>
</evidence>
<gene>
    <name evidence="8" type="ORF">ADIMK_2745</name>
</gene>
<feature type="chain" id="PRO_5001757465" evidence="5">
    <location>
        <begin position="26"/>
        <end position="255"/>
    </location>
</feature>
<feature type="domain" description="Ionotropic glutamate receptor C-terminal" evidence="7">
    <location>
        <begin position="27"/>
        <end position="252"/>
    </location>
</feature>
<evidence type="ECO:0000256" key="3">
    <source>
        <dbReference type="ARBA" id="ARBA00022729"/>
    </source>
</evidence>
<dbReference type="InterPro" id="IPR018313">
    <property type="entry name" value="SBP_3_CS"/>
</dbReference>
<comment type="similarity">
    <text evidence="2 4">Belongs to the bacterial solute-binding protein 3 family.</text>
</comment>
<evidence type="ECO:0000313" key="8">
    <source>
        <dbReference type="EMBL" id="KEA63221.1"/>
    </source>
</evidence>
<dbReference type="AlphaFoldDB" id="A0A081FXG6"/>
<evidence type="ECO:0000256" key="1">
    <source>
        <dbReference type="ARBA" id="ARBA00004196"/>
    </source>
</evidence>
<keyword evidence="9" id="KW-1185">Reference proteome</keyword>
<evidence type="ECO:0000259" key="7">
    <source>
        <dbReference type="SMART" id="SM00079"/>
    </source>
</evidence>
<accession>A0A081FXG6</accession>
<dbReference type="Proteomes" id="UP000028252">
    <property type="component" value="Unassembled WGS sequence"/>
</dbReference>
<reference evidence="8 9" key="1">
    <citation type="submission" date="2014-04" db="EMBL/GenBank/DDBJ databases">
        <title>Marinobacterium kochiensis sp. nov., isolated from sediment sample collected from Kochi backwaters in Kerala, India.</title>
        <authorList>
            <person name="Singh A."/>
            <person name="Pinnaka A.K."/>
        </authorList>
    </citation>
    <scope>NUCLEOTIDE SEQUENCE [LARGE SCALE GENOMIC DNA]</scope>
    <source>
        <strain evidence="8 9">AK27</strain>
    </source>
</reference>
<evidence type="ECO:0000256" key="2">
    <source>
        <dbReference type="ARBA" id="ARBA00010333"/>
    </source>
</evidence>
<dbReference type="eggNOG" id="COG0834">
    <property type="taxonomic scope" value="Bacteria"/>
</dbReference>
<keyword evidence="3 5" id="KW-0732">Signal</keyword>
<name>A0A081FXG6_9GAMM</name>
<comment type="caution">
    <text evidence="8">The sequence shown here is derived from an EMBL/GenBank/DDBJ whole genome shotgun (WGS) entry which is preliminary data.</text>
</comment>
<dbReference type="InterPro" id="IPR001320">
    <property type="entry name" value="Iontro_rcpt_C"/>
</dbReference>
<dbReference type="InterPro" id="IPR001638">
    <property type="entry name" value="Solute-binding_3/MltF_N"/>
</dbReference>
<organism evidence="8 9">
    <name type="scientific">Marinobacterium lacunae</name>
    <dbReference type="NCBI Taxonomy" id="1232683"/>
    <lineage>
        <taxon>Bacteria</taxon>
        <taxon>Pseudomonadati</taxon>
        <taxon>Pseudomonadota</taxon>
        <taxon>Gammaproteobacteria</taxon>
        <taxon>Oceanospirillales</taxon>
        <taxon>Oceanospirillaceae</taxon>
        <taxon>Marinobacterium</taxon>
    </lineage>
</organism>
<feature type="signal peptide" evidence="5">
    <location>
        <begin position="1"/>
        <end position="25"/>
    </location>
</feature>
<dbReference type="STRING" id="1232683.ADIMK_2745"/>
<dbReference type="GO" id="GO:0015276">
    <property type="term" value="F:ligand-gated monoatomic ion channel activity"/>
    <property type="evidence" value="ECO:0007669"/>
    <property type="project" value="InterPro"/>
</dbReference>
<dbReference type="PATRIC" id="fig|1232683.4.peg.2698"/>
<dbReference type="PANTHER" id="PTHR35936">
    <property type="entry name" value="MEMBRANE-BOUND LYTIC MUREIN TRANSGLYCOSYLASE F"/>
    <property type="match status" value="1"/>
</dbReference>
<evidence type="ECO:0000256" key="4">
    <source>
        <dbReference type="RuleBase" id="RU003744"/>
    </source>
</evidence>
<protein>
    <submittedName>
        <fullName evidence="8">Amino acid ABC transporter, periplasmic amino acid-binding protein</fullName>
    </submittedName>
</protein>
<dbReference type="RefSeq" id="WP_036189175.1">
    <property type="nucleotide sequence ID" value="NZ_JMQN01000040.1"/>
</dbReference>
<dbReference type="OrthoDB" id="9768183at2"/>
<dbReference type="Pfam" id="PF00497">
    <property type="entry name" value="SBP_bac_3"/>
    <property type="match status" value="1"/>
</dbReference>
<dbReference type="Gene3D" id="3.40.190.10">
    <property type="entry name" value="Periplasmic binding protein-like II"/>
    <property type="match status" value="2"/>
</dbReference>
<dbReference type="PROSITE" id="PS01039">
    <property type="entry name" value="SBP_BACTERIAL_3"/>
    <property type="match status" value="1"/>
</dbReference>
<dbReference type="SUPFAM" id="SSF53850">
    <property type="entry name" value="Periplasmic binding protein-like II"/>
    <property type="match status" value="1"/>
</dbReference>
<evidence type="ECO:0000256" key="5">
    <source>
        <dbReference type="SAM" id="SignalP"/>
    </source>
</evidence>
<dbReference type="EMBL" id="JMQN01000040">
    <property type="protein sequence ID" value="KEA63221.1"/>
    <property type="molecule type" value="Genomic_DNA"/>
</dbReference>
<dbReference type="SMART" id="SM00079">
    <property type="entry name" value="PBPe"/>
    <property type="match status" value="1"/>
</dbReference>
<dbReference type="GO" id="GO:0030313">
    <property type="term" value="C:cell envelope"/>
    <property type="evidence" value="ECO:0007669"/>
    <property type="project" value="UniProtKB-SubCell"/>
</dbReference>
<evidence type="ECO:0000259" key="6">
    <source>
        <dbReference type="SMART" id="SM00062"/>
    </source>
</evidence>
<dbReference type="SMART" id="SM00062">
    <property type="entry name" value="PBPb"/>
    <property type="match status" value="1"/>
</dbReference>
<proteinExistence type="inferred from homology"/>
<comment type="subcellular location">
    <subcellularLocation>
        <location evidence="1">Cell envelope</location>
    </subcellularLocation>
</comment>
<feature type="domain" description="Solute-binding protein family 3/N-terminal" evidence="6">
    <location>
        <begin position="27"/>
        <end position="253"/>
    </location>
</feature>
<dbReference type="GO" id="GO:0016020">
    <property type="term" value="C:membrane"/>
    <property type="evidence" value="ECO:0007669"/>
    <property type="project" value="InterPro"/>
</dbReference>
<sequence length="255" mass="28563">MSKRGRYAQIYLLLAALFWSSSSVGETLRVATEGAYPPFSYFDSTGQLAGFDVDIARALCQALERTCDIKAVAWTDLLDELQAGKLDMVVASMAKTREREAQVDFTDYYYQSHSIFAGRPEVTDTTPTALMGKSLATARATIQADFLNKHYTLSRVILTDNMPQALQMLLEGKVDFVLSDTTNLLDFLERPQAMAAGMDFVGDPVKSPELQSKAHIAVKKGDQVLREEINRALEQLRLNGTYDQINRKYFPFSIY</sequence>